<reference evidence="1 2" key="1">
    <citation type="submission" date="2012-02" db="EMBL/GenBank/DDBJ databases">
        <title>Complete Genome Sequence of Cronobacter sakazakii Bacteriophage CR9.</title>
        <authorList>
            <person name="Shin H."/>
            <person name="Lee J.-H."/>
            <person name="Kim Y."/>
            <person name="Ryu S."/>
        </authorList>
    </citation>
    <scope>NUCLEOTIDE SEQUENCE [LARGE SCALE GENOMIC DNA]</scope>
</reference>
<dbReference type="GeneID" id="18563091"/>
<evidence type="ECO:0000313" key="2">
    <source>
        <dbReference type="Proteomes" id="UP000011829"/>
    </source>
</evidence>
<proteinExistence type="predicted"/>
<keyword evidence="2" id="KW-1185">Reference proteome</keyword>
<dbReference type="EMBL" id="JQ691611">
    <property type="protein sequence ID" value="AFH21133.1"/>
    <property type="molecule type" value="Genomic_DNA"/>
</dbReference>
<protein>
    <submittedName>
        <fullName evidence="1">Uncharacterized protein</fullName>
    </submittedName>
</protein>
<sequence length="62" mass="7121">MSYVAGFYMITRRNGLTPIKFRIDGHQVMPTFSSYREASMFADDNVPRDVDYRVTEVAIGRA</sequence>
<evidence type="ECO:0000313" key="1">
    <source>
        <dbReference type="EMBL" id="AFH21133.1"/>
    </source>
</evidence>
<name>M1EZI7_9CAUD</name>
<accession>M1EZI7</accession>
<dbReference type="KEGG" id="vg:18563091"/>
<dbReference type="Proteomes" id="UP000011829">
    <property type="component" value="Segment"/>
</dbReference>
<gene>
    <name evidence="1" type="ORF">CR9_249</name>
</gene>
<organism evidence="1 2">
    <name type="scientific">Cronobacter phage CR9</name>
    <dbReference type="NCBI Taxonomy" id="1162290"/>
    <lineage>
        <taxon>Viruses</taxon>
        <taxon>Duplodnaviria</taxon>
        <taxon>Heunggongvirae</taxon>
        <taxon>Uroviricota</taxon>
        <taxon>Caudoviricetes</taxon>
        <taxon>Vequintavirinae</taxon>
        <taxon>Certrevirus</taxon>
        <taxon>Certrevirus CR9</taxon>
    </lineage>
</organism>
<dbReference type="RefSeq" id="YP_009015211.1">
    <property type="nucleotide sequence ID" value="NC_023717.1"/>
</dbReference>